<dbReference type="KEGG" id="knv:Pan216_45860"/>
<dbReference type="AlphaFoldDB" id="A0A518B9P2"/>
<feature type="transmembrane region" description="Helical" evidence="1">
    <location>
        <begin position="119"/>
        <end position="140"/>
    </location>
</feature>
<sequence>MSDVVKRTWYALSIADVLFLVLIAGIMPRAKNGMLDDPGLGWHLRNIDAMIAQGGWLSEDPFSGPRRGAPWRTNQWIGDLVLRFGEAWGGKEGIAVVVTLVLAFTFRLLYGMLRVDGVPWPAAAGWTVWAATATAMSWAARPNVASLLFIMLVARACVGFHEGRYSQRRMLWLMPLMMLWANTHGGFAAGLLTMVGAGVIELGIALLTSNAETRQAARSRVLVWAYLFPGCVLATCLNPYGWTLYTWVFKLLGNSYFLSLHTEWFSPDFKAPGGIRYELLMLAVPLLLAVSRRRPNLVELGLSLLWLHYALSSRRFVGLWVLVVVPMLARLCLDVPVLRDWASRVSLSEGLRQLLAGSSSRPRPFLWSVAIGVGLLGWARVTDDYAGHNPRKIPDRALGWLIEHRPGKTILHDYNWGGYVTWLGWPETLNWIDDRTEVQGREHIEEYFSLANAVPGSETILDERGVEIVCFRPKTPLISRLLDHPDWEMIYEDDVAVILERRISSEPAKP</sequence>
<feature type="transmembrane region" description="Helical" evidence="1">
    <location>
        <begin position="7"/>
        <end position="27"/>
    </location>
</feature>
<protein>
    <recommendedName>
        <fullName evidence="4">Glycosyltransferase RgtA/B/C/D-like domain-containing protein</fullName>
    </recommendedName>
</protein>
<evidence type="ECO:0000313" key="2">
    <source>
        <dbReference type="EMBL" id="QDU63705.1"/>
    </source>
</evidence>
<keyword evidence="1" id="KW-1133">Transmembrane helix</keyword>
<evidence type="ECO:0000313" key="3">
    <source>
        <dbReference type="Proteomes" id="UP000317093"/>
    </source>
</evidence>
<dbReference type="Proteomes" id="UP000317093">
    <property type="component" value="Chromosome"/>
</dbReference>
<feature type="transmembrane region" description="Helical" evidence="1">
    <location>
        <begin position="221"/>
        <end position="242"/>
    </location>
</feature>
<name>A0A518B9P2_9BACT</name>
<keyword evidence="1" id="KW-0812">Transmembrane</keyword>
<dbReference type="OrthoDB" id="9786218at2"/>
<organism evidence="2 3">
    <name type="scientific">Kolteria novifilia</name>
    <dbReference type="NCBI Taxonomy" id="2527975"/>
    <lineage>
        <taxon>Bacteria</taxon>
        <taxon>Pseudomonadati</taxon>
        <taxon>Planctomycetota</taxon>
        <taxon>Planctomycetia</taxon>
        <taxon>Kolteriales</taxon>
        <taxon>Kolteriaceae</taxon>
        <taxon>Kolteria</taxon>
    </lineage>
</organism>
<dbReference type="EMBL" id="CP036279">
    <property type="protein sequence ID" value="QDU63705.1"/>
    <property type="molecule type" value="Genomic_DNA"/>
</dbReference>
<proteinExistence type="predicted"/>
<reference evidence="2 3" key="1">
    <citation type="submission" date="2019-02" db="EMBL/GenBank/DDBJ databases">
        <title>Deep-cultivation of Planctomycetes and their phenomic and genomic characterization uncovers novel biology.</title>
        <authorList>
            <person name="Wiegand S."/>
            <person name="Jogler M."/>
            <person name="Boedeker C."/>
            <person name="Pinto D."/>
            <person name="Vollmers J."/>
            <person name="Rivas-Marin E."/>
            <person name="Kohn T."/>
            <person name="Peeters S.H."/>
            <person name="Heuer A."/>
            <person name="Rast P."/>
            <person name="Oberbeckmann S."/>
            <person name="Bunk B."/>
            <person name="Jeske O."/>
            <person name="Meyerdierks A."/>
            <person name="Storesund J.E."/>
            <person name="Kallscheuer N."/>
            <person name="Luecker S."/>
            <person name="Lage O.M."/>
            <person name="Pohl T."/>
            <person name="Merkel B.J."/>
            <person name="Hornburger P."/>
            <person name="Mueller R.-W."/>
            <person name="Bruemmer F."/>
            <person name="Labrenz M."/>
            <person name="Spormann A.M."/>
            <person name="Op den Camp H."/>
            <person name="Overmann J."/>
            <person name="Amann R."/>
            <person name="Jetten M.S.M."/>
            <person name="Mascher T."/>
            <person name="Medema M.H."/>
            <person name="Devos D.P."/>
            <person name="Kaster A.-K."/>
            <person name="Ovreas L."/>
            <person name="Rohde M."/>
            <person name="Galperin M.Y."/>
            <person name="Jogler C."/>
        </authorList>
    </citation>
    <scope>NUCLEOTIDE SEQUENCE [LARGE SCALE GENOMIC DNA]</scope>
    <source>
        <strain evidence="2 3">Pan216</strain>
    </source>
</reference>
<accession>A0A518B9P2</accession>
<dbReference type="RefSeq" id="WP_145261374.1">
    <property type="nucleotide sequence ID" value="NZ_CP036279.1"/>
</dbReference>
<feature type="transmembrane region" description="Helical" evidence="1">
    <location>
        <begin position="185"/>
        <end position="209"/>
    </location>
</feature>
<evidence type="ECO:0008006" key="4">
    <source>
        <dbReference type="Google" id="ProtNLM"/>
    </source>
</evidence>
<keyword evidence="1" id="KW-0472">Membrane</keyword>
<feature type="transmembrane region" description="Helical" evidence="1">
    <location>
        <begin position="93"/>
        <end position="113"/>
    </location>
</feature>
<gene>
    <name evidence="2" type="ORF">Pan216_45860</name>
</gene>
<evidence type="ECO:0000256" key="1">
    <source>
        <dbReference type="SAM" id="Phobius"/>
    </source>
</evidence>
<keyword evidence="3" id="KW-1185">Reference proteome</keyword>